<protein>
    <recommendedName>
        <fullName evidence="5">Methyltransferase domain-containing protein</fullName>
    </recommendedName>
</protein>
<dbReference type="EMBL" id="JAUIQD010000005">
    <property type="protein sequence ID" value="KAK3349228.1"/>
    <property type="molecule type" value="Genomic_DNA"/>
</dbReference>
<proteinExistence type="inferred from homology"/>
<gene>
    <name evidence="3" type="ORF">B0T25DRAFT_591666</name>
</gene>
<reference evidence="3" key="1">
    <citation type="journal article" date="2023" name="Mol. Phylogenet. Evol.">
        <title>Genome-scale phylogeny and comparative genomics of the fungal order Sordariales.</title>
        <authorList>
            <person name="Hensen N."/>
            <person name="Bonometti L."/>
            <person name="Westerberg I."/>
            <person name="Brannstrom I.O."/>
            <person name="Guillou S."/>
            <person name="Cros-Aarteil S."/>
            <person name="Calhoun S."/>
            <person name="Haridas S."/>
            <person name="Kuo A."/>
            <person name="Mondo S."/>
            <person name="Pangilinan J."/>
            <person name="Riley R."/>
            <person name="LaButti K."/>
            <person name="Andreopoulos B."/>
            <person name="Lipzen A."/>
            <person name="Chen C."/>
            <person name="Yan M."/>
            <person name="Daum C."/>
            <person name="Ng V."/>
            <person name="Clum A."/>
            <person name="Steindorff A."/>
            <person name="Ohm R.A."/>
            <person name="Martin F."/>
            <person name="Silar P."/>
            <person name="Natvig D.O."/>
            <person name="Lalanne C."/>
            <person name="Gautier V."/>
            <person name="Ament-Velasquez S.L."/>
            <person name="Kruys A."/>
            <person name="Hutchinson M.I."/>
            <person name="Powell A.J."/>
            <person name="Barry K."/>
            <person name="Miller A.N."/>
            <person name="Grigoriev I.V."/>
            <person name="Debuchy R."/>
            <person name="Gladieux P."/>
            <person name="Hiltunen Thoren M."/>
            <person name="Johannesson H."/>
        </authorList>
    </citation>
    <scope>NUCLEOTIDE SEQUENCE</scope>
    <source>
        <strain evidence="3">CBS 955.72</strain>
    </source>
</reference>
<sequence length="260" mass="28097">MTDITSASASPDQGPLTSANAGMTIEADPTAGPDPTAEPDADDGYATDTSSSRTSASILSSSSCSGRLHFAPLDNPQKILDVGTGTGIWAPSWVPPNVSFMIDDTVADWIQKPESFDYIHIRHMASSIKNWPRLMSQVYTTLKPGGWIELQEMRLTIMCDDDTLTDDDPVGGLLNNVRKGLAAVGVDLLAMEKNPTNLRAAGFVNVDEKIFKVPLDGLQGIATVPFTRGLKWTPQEVELYLVGVRNGLRNSGVHSYHPFH</sequence>
<feature type="region of interest" description="Disordered" evidence="2">
    <location>
        <begin position="1"/>
        <end position="58"/>
    </location>
</feature>
<dbReference type="Proteomes" id="UP001275084">
    <property type="component" value="Unassembled WGS sequence"/>
</dbReference>
<evidence type="ECO:0000256" key="2">
    <source>
        <dbReference type="SAM" id="MobiDB-lite"/>
    </source>
</evidence>
<organism evidence="3 4">
    <name type="scientific">Lasiosphaeria hispida</name>
    <dbReference type="NCBI Taxonomy" id="260671"/>
    <lineage>
        <taxon>Eukaryota</taxon>
        <taxon>Fungi</taxon>
        <taxon>Dikarya</taxon>
        <taxon>Ascomycota</taxon>
        <taxon>Pezizomycotina</taxon>
        <taxon>Sordariomycetes</taxon>
        <taxon>Sordariomycetidae</taxon>
        <taxon>Sordariales</taxon>
        <taxon>Lasiosphaeriaceae</taxon>
        <taxon>Lasiosphaeria</taxon>
    </lineage>
</organism>
<dbReference type="Gene3D" id="3.40.50.150">
    <property type="entry name" value="Vaccinia Virus protein VP39"/>
    <property type="match status" value="1"/>
</dbReference>
<dbReference type="SUPFAM" id="SSF53335">
    <property type="entry name" value="S-adenosyl-L-methionine-dependent methyltransferases"/>
    <property type="match status" value="1"/>
</dbReference>
<comment type="similarity">
    <text evidence="1">Belongs to the methyltransferase superfamily. LaeA methyltransferase family.</text>
</comment>
<comment type="caution">
    <text evidence="3">The sequence shown here is derived from an EMBL/GenBank/DDBJ whole genome shotgun (WGS) entry which is preliminary data.</text>
</comment>
<dbReference type="GO" id="GO:0008168">
    <property type="term" value="F:methyltransferase activity"/>
    <property type="evidence" value="ECO:0007669"/>
    <property type="project" value="TreeGrafter"/>
</dbReference>
<dbReference type="PANTHER" id="PTHR43591">
    <property type="entry name" value="METHYLTRANSFERASE"/>
    <property type="match status" value="1"/>
</dbReference>
<keyword evidence="4" id="KW-1185">Reference proteome</keyword>
<evidence type="ECO:0008006" key="5">
    <source>
        <dbReference type="Google" id="ProtNLM"/>
    </source>
</evidence>
<accession>A0AAJ0HE67</accession>
<dbReference type="Pfam" id="PF13489">
    <property type="entry name" value="Methyltransf_23"/>
    <property type="match status" value="1"/>
</dbReference>
<dbReference type="PANTHER" id="PTHR43591:SF24">
    <property type="entry name" value="2-METHOXY-6-POLYPRENYL-1,4-BENZOQUINOL METHYLASE, MITOCHONDRIAL"/>
    <property type="match status" value="1"/>
</dbReference>
<evidence type="ECO:0000313" key="3">
    <source>
        <dbReference type="EMBL" id="KAK3349228.1"/>
    </source>
</evidence>
<feature type="compositionally biased region" description="Polar residues" evidence="2">
    <location>
        <begin position="1"/>
        <end position="21"/>
    </location>
</feature>
<evidence type="ECO:0000313" key="4">
    <source>
        <dbReference type="Proteomes" id="UP001275084"/>
    </source>
</evidence>
<name>A0AAJ0HE67_9PEZI</name>
<reference evidence="3" key="2">
    <citation type="submission" date="2023-06" db="EMBL/GenBank/DDBJ databases">
        <authorList>
            <consortium name="Lawrence Berkeley National Laboratory"/>
            <person name="Haridas S."/>
            <person name="Hensen N."/>
            <person name="Bonometti L."/>
            <person name="Westerberg I."/>
            <person name="Brannstrom I.O."/>
            <person name="Guillou S."/>
            <person name="Cros-Aarteil S."/>
            <person name="Calhoun S."/>
            <person name="Kuo A."/>
            <person name="Mondo S."/>
            <person name="Pangilinan J."/>
            <person name="Riley R."/>
            <person name="Labutti K."/>
            <person name="Andreopoulos B."/>
            <person name="Lipzen A."/>
            <person name="Chen C."/>
            <person name="Yanf M."/>
            <person name="Daum C."/>
            <person name="Ng V."/>
            <person name="Clum A."/>
            <person name="Steindorff A."/>
            <person name="Ohm R."/>
            <person name="Martin F."/>
            <person name="Silar P."/>
            <person name="Natvig D."/>
            <person name="Lalanne C."/>
            <person name="Gautier V."/>
            <person name="Ament-Velasquez S.L."/>
            <person name="Kruys A."/>
            <person name="Hutchinson M.I."/>
            <person name="Powell A.J."/>
            <person name="Barry K."/>
            <person name="Miller A.N."/>
            <person name="Grigoriev I.V."/>
            <person name="Debuchy R."/>
            <person name="Gladieux P."/>
            <person name="Thoren M.H."/>
            <person name="Johannesson H."/>
        </authorList>
    </citation>
    <scope>NUCLEOTIDE SEQUENCE</scope>
    <source>
        <strain evidence="3">CBS 955.72</strain>
    </source>
</reference>
<dbReference type="AlphaFoldDB" id="A0AAJ0HE67"/>
<evidence type="ECO:0000256" key="1">
    <source>
        <dbReference type="ARBA" id="ARBA00038158"/>
    </source>
</evidence>
<dbReference type="InterPro" id="IPR029063">
    <property type="entry name" value="SAM-dependent_MTases_sf"/>
</dbReference>